<reference evidence="2 3" key="1">
    <citation type="journal article" date="2019" name="Environ. Microbiol.">
        <title>An active ?-lactamase is a part of an orchestrated cell wall stress resistance network of Bacillus subtilis and related rhizosphere species.</title>
        <authorList>
            <person name="Bucher T."/>
            <person name="Keren-Paz A."/>
            <person name="Hausser J."/>
            <person name="Olender T."/>
            <person name="Cytryn E."/>
            <person name="Kolodkin-Gal I."/>
        </authorList>
    </citation>
    <scope>NUCLEOTIDE SEQUENCE [LARGE SCALE GENOMIC DNA]</scope>
    <source>
        <strain evidence="2 3">I186</strain>
    </source>
</reference>
<name>A0A4U3ACK5_BACMY</name>
<proteinExistence type="predicted"/>
<protein>
    <submittedName>
        <fullName evidence="2">Uncharacterized protein</fullName>
    </submittedName>
</protein>
<feature type="transmembrane region" description="Helical" evidence="1">
    <location>
        <begin position="212"/>
        <end position="236"/>
    </location>
</feature>
<dbReference type="RefSeq" id="WP_137057449.1">
    <property type="nucleotide sequence ID" value="NZ_SZOD01000180.1"/>
</dbReference>
<keyword evidence="1" id="KW-0472">Membrane</keyword>
<sequence length="247" mass="28032">MNEVVEFFKSYGPIITFIIGITGLGTSLFYFLKNRKQKKLEYVISNKTALFNQLHSKIKIFFNEQEIKENACLSILIIENIGNDPIKEEEFEKNKPLKVNFLRADGTPVRIFDVEIYKANPVDFNIEVDYNDLEGILCIKPTLFNPKDYVTLKLISTEFEQVSISGRIIGGSVVNGEKRKKRKGFQRSIMPLVFSIMFSTIGIALGKFFNSTIFLLLIIGVVITFLGIISAISVVLKKQEKKGNLES</sequence>
<keyword evidence="1" id="KW-0812">Transmembrane</keyword>
<feature type="transmembrane region" description="Helical" evidence="1">
    <location>
        <begin position="188"/>
        <end position="206"/>
    </location>
</feature>
<feature type="transmembrane region" description="Helical" evidence="1">
    <location>
        <begin position="12"/>
        <end position="32"/>
    </location>
</feature>
<gene>
    <name evidence="2" type="ORF">FC701_09360</name>
</gene>
<keyword evidence="1" id="KW-1133">Transmembrane helix</keyword>
<accession>A0A4U3ACK5</accession>
<dbReference type="EMBL" id="SZOD01000180">
    <property type="protein sequence ID" value="TKI85617.1"/>
    <property type="molecule type" value="Genomic_DNA"/>
</dbReference>
<dbReference type="Proteomes" id="UP000305524">
    <property type="component" value="Unassembled WGS sequence"/>
</dbReference>
<evidence type="ECO:0000256" key="1">
    <source>
        <dbReference type="SAM" id="Phobius"/>
    </source>
</evidence>
<comment type="caution">
    <text evidence="2">The sequence shown here is derived from an EMBL/GenBank/DDBJ whole genome shotgun (WGS) entry which is preliminary data.</text>
</comment>
<evidence type="ECO:0000313" key="2">
    <source>
        <dbReference type="EMBL" id="TKI85617.1"/>
    </source>
</evidence>
<evidence type="ECO:0000313" key="3">
    <source>
        <dbReference type="Proteomes" id="UP000305524"/>
    </source>
</evidence>
<organism evidence="2 3">
    <name type="scientific">Bacillus mycoides</name>
    <dbReference type="NCBI Taxonomy" id="1405"/>
    <lineage>
        <taxon>Bacteria</taxon>
        <taxon>Bacillati</taxon>
        <taxon>Bacillota</taxon>
        <taxon>Bacilli</taxon>
        <taxon>Bacillales</taxon>
        <taxon>Bacillaceae</taxon>
        <taxon>Bacillus</taxon>
        <taxon>Bacillus cereus group</taxon>
    </lineage>
</organism>
<dbReference type="AlphaFoldDB" id="A0A4U3ACK5"/>